<keyword evidence="3" id="KW-1185">Reference proteome</keyword>
<accession>A0A3L6PGD8</accession>
<organism evidence="2 3">
    <name type="scientific">Panicum miliaceum</name>
    <name type="common">Proso millet</name>
    <name type="synonym">Broomcorn millet</name>
    <dbReference type="NCBI Taxonomy" id="4540"/>
    <lineage>
        <taxon>Eukaryota</taxon>
        <taxon>Viridiplantae</taxon>
        <taxon>Streptophyta</taxon>
        <taxon>Embryophyta</taxon>
        <taxon>Tracheophyta</taxon>
        <taxon>Spermatophyta</taxon>
        <taxon>Magnoliopsida</taxon>
        <taxon>Liliopsida</taxon>
        <taxon>Poales</taxon>
        <taxon>Poaceae</taxon>
        <taxon>PACMAD clade</taxon>
        <taxon>Panicoideae</taxon>
        <taxon>Panicodae</taxon>
        <taxon>Paniceae</taxon>
        <taxon>Panicinae</taxon>
        <taxon>Panicum</taxon>
        <taxon>Panicum sect. Panicum</taxon>
    </lineage>
</organism>
<proteinExistence type="predicted"/>
<reference evidence="3" key="1">
    <citation type="journal article" date="2019" name="Nat. Commun.">
        <title>The genome of broomcorn millet.</title>
        <authorList>
            <person name="Zou C."/>
            <person name="Miki D."/>
            <person name="Li D."/>
            <person name="Tang Q."/>
            <person name="Xiao L."/>
            <person name="Rajput S."/>
            <person name="Deng P."/>
            <person name="Jia W."/>
            <person name="Huang R."/>
            <person name="Zhang M."/>
            <person name="Sun Y."/>
            <person name="Hu J."/>
            <person name="Fu X."/>
            <person name="Schnable P.S."/>
            <person name="Li F."/>
            <person name="Zhang H."/>
            <person name="Feng B."/>
            <person name="Zhu X."/>
            <person name="Liu R."/>
            <person name="Schnable J.C."/>
            <person name="Zhu J.-K."/>
            <person name="Zhang H."/>
        </authorList>
    </citation>
    <scope>NUCLEOTIDE SEQUENCE [LARGE SCALE GENOMIC DNA]</scope>
</reference>
<protein>
    <submittedName>
        <fullName evidence="2">Uncharacterized protein</fullName>
    </submittedName>
</protein>
<evidence type="ECO:0000313" key="2">
    <source>
        <dbReference type="EMBL" id="RLM57911.1"/>
    </source>
</evidence>
<gene>
    <name evidence="2" type="ORF">C2845_PM18G07640</name>
</gene>
<dbReference type="Proteomes" id="UP000275267">
    <property type="component" value="Unassembled WGS sequence"/>
</dbReference>
<sequence length="154" mass="15705">MVASASAAASIDLDLGFLASGGAGVGGRRECCGMVAECLTEDEESELGSASAESHSAASACAAVACATLAGGGARWNGRGEEGRESEREIGEGGREEQMGEDKTIRRLMLTCLTSGRILAGADVDEVHIHCNDEGVAFVSASAHCALKEVMLLD</sequence>
<dbReference type="EMBL" id="PQIB02000017">
    <property type="protein sequence ID" value="RLM57911.1"/>
    <property type="molecule type" value="Genomic_DNA"/>
</dbReference>
<evidence type="ECO:0000256" key="1">
    <source>
        <dbReference type="SAM" id="MobiDB-lite"/>
    </source>
</evidence>
<name>A0A3L6PGD8_PANMI</name>
<feature type="region of interest" description="Disordered" evidence="1">
    <location>
        <begin position="73"/>
        <end position="100"/>
    </location>
</feature>
<feature type="compositionally biased region" description="Basic and acidic residues" evidence="1">
    <location>
        <begin position="78"/>
        <end position="100"/>
    </location>
</feature>
<evidence type="ECO:0000313" key="3">
    <source>
        <dbReference type="Proteomes" id="UP000275267"/>
    </source>
</evidence>
<dbReference type="AlphaFoldDB" id="A0A3L6PGD8"/>
<comment type="caution">
    <text evidence="2">The sequence shown here is derived from an EMBL/GenBank/DDBJ whole genome shotgun (WGS) entry which is preliminary data.</text>
</comment>